<feature type="non-terminal residue" evidence="4">
    <location>
        <position position="151"/>
    </location>
</feature>
<dbReference type="GO" id="GO:0003676">
    <property type="term" value="F:nucleic acid binding"/>
    <property type="evidence" value="ECO:0007669"/>
    <property type="project" value="InterPro"/>
</dbReference>
<dbReference type="PROSITE" id="PS50158">
    <property type="entry name" value="ZF_CCHC"/>
    <property type="match status" value="1"/>
</dbReference>
<evidence type="ECO:0000259" key="3">
    <source>
        <dbReference type="PROSITE" id="PS50158"/>
    </source>
</evidence>
<protein>
    <submittedName>
        <fullName evidence="4">Zf-CCHC domain-containing protein</fullName>
    </submittedName>
</protein>
<dbReference type="SUPFAM" id="SSF57756">
    <property type="entry name" value="Retrovirus zinc finger-like domains"/>
    <property type="match status" value="1"/>
</dbReference>
<feature type="domain" description="CCHC-type" evidence="3">
    <location>
        <begin position="90"/>
        <end position="105"/>
    </location>
</feature>
<dbReference type="InParanoid" id="A0A1Q3BR43"/>
<evidence type="ECO:0000256" key="1">
    <source>
        <dbReference type="PROSITE-ProRule" id="PRU00047"/>
    </source>
</evidence>
<comment type="caution">
    <text evidence="4">The sequence shown here is derived from an EMBL/GenBank/DDBJ whole genome shotgun (WGS) entry which is preliminary data.</text>
</comment>
<evidence type="ECO:0000313" key="5">
    <source>
        <dbReference type="Proteomes" id="UP000187406"/>
    </source>
</evidence>
<dbReference type="InterPro" id="IPR036875">
    <property type="entry name" value="Znf_CCHC_sf"/>
</dbReference>
<dbReference type="Gene3D" id="4.10.60.10">
    <property type="entry name" value="Zinc finger, CCHC-type"/>
    <property type="match status" value="1"/>
</dbReference>
<evidence type="ECO:0000256" key="2">
    <source>
        <dbReference type="SAM" id="MobiDB-lite"/>
    </source>
</evidence>
<dbReference type="GO" id="GO:0008270">
    <property type="term" value="F:zinc ion binding"/>
    <property type="evidence" value="ECO:0007669"/>
    <property type="project" value="UniProtKB-KW"/>
</dbReference>
<evidence type="ECO:0000313" key="4">
    <source>
        <dbReference type="EMBL" id="GAV70480.1"/>
    </source>
</evidence>
<proteinExistence type="predicted"/>
<name>A0A1Q3BR43_CEPFO</name>
<accession>A0A1Q3BR43</accession>
<dbReference type="AlphaFoldDB" id="A0A1Q3BR43"/>
<dbReference type="EMBL" id="BDDD01000812">
    <property type="protein sequence ID" value="GAV70480.1"/>
    <property type="molecule type" value="Genomic_DNA"/>
</dbReference>
<organism evidence="4 5">
    <name type="scientific">Cephalotus follicularis</name>
    <name type="common">Albany pitcher plant</name>
    <dbReference type="NCBI Taxonomy" id="3775"/>
    <lineage>
        <taxon>Eukaryota</taxon>
        <taxon>Viridiplantae</taxon>
        <taxon>Streptophyta</taxon>
        <taxon>Embryophyta</taxon>
        <taxon>Tracheophyta</taxon>
        <taxon>Spermatophyta</taxon>
        <taxon>Magnoliopsida</taxon>
        <taxon>eudicotyledons</taxon>
        <taxon>Gunneridae</taxon>
        <taxon>Pentapetalae</taxon>
        <taxon>rosids</taxon>
        <taxon>fabids</taxon>
        <taxon>Oxalidales</taxon>
        <taxon>Cephalotaceae</taxon>
        <taxon>Cephalotus</taxon>
    </lineage>
</organism>
<gene>
    <name evidence="4" type="ORF">CFOL_v3_13978</name>
</gene>
<dbReference type="InterPro" id="IPR001878">
    <property type="entry name" value="Znf_CCHC"/>
</dbReference>
<feature type="region of interest" description="Disordered" evidence="2">
    <location>
        <begin position="123"/>
        <end position="151"/>
    </location>
</feature>
<reference evidence="5" key="1">
    <citation type="submission" date="2016-04" db="EMBL/GenBank/DDBJ databases">
        <title>Cephalotus genome sequencing.</title>
        <authorList>
            <person name="Fukushima K."/>
            <person name="Hasebe M."/>
            <person name="Fang X."/>
        </authorList>
    </citation>
    <scope>NUCLEOTIDE SEQUENCE [LARGE SCALE GENOMIC DNA]</scope>
    <source>
        <strain evidence="5">cv. St1</strain>
    </source>
</reference>
<dbReference type="Proteomes" id="UP000187406">
    <property type="component" value="Unassembled WGS sequence"/>
</dbReference>
<keyword evidence="1" id="KW-0863">Zinc-finger</keyword>
<dbReference type="OrthoDB" id="1738629at2759"/>
<keyword evidence="1" id="KW-0862">Zinc</keyword>
<keyword evidence="1" id="KW-0479">Metal-binding</keyword>
<keyword evidence="5" id="KW-1185">Reference proteome</keyword>
<sequence>MELLFGSLMTHELNVKSQEVEEVKKKEEKRKTIVLKAKEDNDDEDEDDFALITRKFKKFLSKNKQYGNKLFKKSSKAKEEEPKKIEEVTCYECNKIGHNESDCPRLKKGKECFKKKRTTIATWSDSDDSNNEKKSNEETTNLALMAFDDGN</sequence>